<evidence type="ECO:0000313" key="16">
    <source>
        <dbReference type="RefSeq" id="XP_013399377.1"/>
    </source>
</evidence>
<feature type="region of interest" description="Disordered" evidence="11">
    <location>
        <begin position="607"/>
        <end position="642"/>
    </location>
</feature>
<dbReference type="InterPro" id="IPR010994">
    <property type="entry name" value="RuvA_2-like"/>
</dbReference>
<keyword evidence="8" id="KW-0234">DNA repair</keyword>
<dbReference type="NCBIfam" id="TIGR00596">
    <property type="entry name" value="rad1"/>
    <property type="match status" value="1"/>
</dbReference>
<feature type="compositionally biased region" description="Polar residues" evidence="11">
    <location>
        <begin position="615"/>
        <end position="633"/>
    </location>
</feature>
<keyword evidence="13" id="KW-1185">Reference proteome</keyword>
<dbReference type="GO" id="GO:0003697">
    <property type="term" value="F:single-stranded DNA binding"/>
    <property type="evidence" value="ECO:0007669"/>
    <property type="project" value="InterPro"/>
</dbReference>
<evidence type="ECO:0000256" key="7">
    <source>
        <dbReference type="ARBA" id="ARBA00023125"/>
    </source>
</evidence>
<dbReference type="STRING" id="7574.A0A1S3IMB0"/>
<dbReference type="InterPro" id="IPR047520">
    <property type="entry name" value="XPF_nuclease"/>
</dbReference>
<feature type="compositionally biased region" description="Basic residues" evidence="11">
    <location>
        <begin position="446"/>
        <end position="456"/>
    </location>
</feature>
<gene>
    <name evidence="14 15 16" type="primary">LOC106165632</name>
</gene>
<dbReference type="GO" id="GO:0000014">
    <property type="term" value="F:single-stranded DNA endodeoxyribonuclease activity"/>
    <property type="evidence" value="ECO:0007669"/>
    <property type="project" value="TreeGrafter"/>
</dbReference>
<evidence type="ECO:0000256" key="1">
    <source>
        <dbReference type="ARBA" id="ARBA00004123"/>
    </source>
</evidence>
<comment type="similarity">
    <text evidence="2">Belongs to the XPF family.</text>
</comment>
<evidence type="ECO:0000256" key="4">
    <source>
        <dbReference type="ARBA" id="ARBA00022759"/>
    </source>
</evidence>
<evidence type="ECO:0000256" key="3">
    <source>
        <dbReference type="ARBA" id="ARBA00022722"/>
    </source>
</evidence>
<evidence type="ECO:0000256" key="6">
    <source>
        <dbReference type="ARBA" id="ARBA00022801"/>
    </source>
</evidence>
<dbReference type="GO" id="GO:1901255">
    <property type="term" value="P:nucleotide-excision repair involved in interstrand cross-link repair"/>
    <property type="evidence" value="ECO:0007669"/>
    <property type="project" value="TreeGrafter"/>
</dbReference>
<keyword evidence="5" id="KW-0227">DNA damage</keyword>
<dbReference type="InterPro" id="IPR006167">
    <property type="entry name" value="XPF"/>
</dbReference>
<dbReference type="RefSeq" id="XP_013399376.1">
    <property type="nucleotide sequence ID" value="XM_013543922.1"/>
</dbReference>
<dbReference type="RefSeq" id="XP_013399375.1">
    <property type="nucleotide sequence ID" value="XM_013543921.1"/>
</dbReference>
<dbReference type="CDD" id="cd20078">
    <property type="entry name" value="XPF_nuclease_XPF_euk"/>
    <property type="match status" value="1"/>
</dbReference>
<keyword evidence="9" id="KW-0539">Nucleus</keyword>
<dbReference type="GO" id="GO:0000110">
    <property type="term" value="C:nucleotide-excision repair factor 1 complex"/>
    <property type="evidence" value="ECO:0007669"/>
    <property type="project" value="TreeGrafter"/>
</dbReference>
<evidence type="ECO:0000313" key="14">
    <source>
        <dbReference type="RefSeq" id="XP_013399375.1"/>
    </source>
</evidence>
<dbReference type="GeneID" id="106165632"/>
<dbReference type="FunFam" id="3.40.50.10130:FF:000002">
    <property type="entry name" value="DNA repair endonuclease XPF"/>
    <property type="match status" value="1"/>
</dbReference>
<dbReference type="RefSeq" id="XP_013399377.1">
    <property type="nucleotide sequence ID" value="XM_013543923.1"/>
</dbReference>
<keyword evidence="6" id="KW-0378">Hydrolase</keyword>
<accession>A0A1S3IMB0</accession>
<evidence type="ECO:0000256" key="11">
    <source>
        <dbReference type="SAM" id="MobiDB-lite"/>
    </source>
</evidence>
<dbReference type="SMART" id="SM00891">
    <property type="entry name" value="ERCC4"/>
    <property type="match status" value="1"/>
</dbReference>
<dbReference type="SUPFAM" id="SSF52980">
    <property type="entry name" value="Restriction endonuclease-like"/>
    <property type="match status" value="1"/>
</dbReference>
<evidence type="ECO:0000313" key="13">
    <source>
        <dbReference type="Proteomes" id="UP000085678"/>
    </source>
</evidence>
<dbReference type="Gene3D" id="1.10.150.20">
    <property type="entry name" value="5' to 3' exonuclease, C-terminal subdomain"/>
    <property type="match status" value="1"/>
</dbReference>
<proteinExistence type="inferred from homology"/>
<evidence type="ECO:0000259" key="12">
    <source>
        <dbReference type="SMART" id="SM00891"/>
    </source>
</evidence>
<dbReference type="InterPro" id="IPR011335">
    <property type="entry name" value="Restrct_endonuc-II-like"/>
</dbReference>
<protein>
    <recommendedName>
        <fullName evidence="10">DNA repair endonuclease XPF</fullName>
    </recommendedName>
</protein>
<evidence type="ECO:0000256" key="2">
    <source>
        <dbReference type="ARBA" id="ARBA00010015"/>
    </source>
</evidence>
<dbReference type="GO" id="GO:0000712">
    <property type="term" value="P:resolution of meiotic recombination intermediates"/>
    <property type="evidence" value="ECO:0007669"/>
    <property type="project" value="TreeGrafter"/>
</dbReference>
<keyword evidence="3" id="KW-0540">Nuclease</keyword>
<dbReference type="KEGG" id="lak:106165632"/>
<dbReference type="PANTHER" id="PTHR10150:SF0">
    <property type="entry name" value="DNA REPAIR ENDONUCLEASE XPF"/>
    <property type="match status" value="1"/>
</dbReference>
<dbReference type="OrthoDB" id="361020at2759"/>
<feature type="compositionally biased region" description="Acidic residues" evidence="11">
    <location>
        <begin position="480"/>
        <end position="497"/>
    </location>
</feature>
<evidence type="ECO:0000313" key="15">
    <source>
        <dbReference type="RefSeq" id="XP_013399376.1"/>
    </source>
</evidence>
<sequence length="893" mass="101438">MTEKIMIEYENQMFLDLFHEDGLLVTGRGLGIDRIFIDFLKLYCDPGNLVLVLNAGDKEKEYFIDELRKQGTSPLPKIITTEYNANDRHSIYMQGGALFVTSRILVVDMLTERLPIDLVTGILVFKAHKIVESCQEAFIIRLYRQKNKVGFVKAFSDSPQSFTAGFCQVERVMKSLFVRKLYLWPRFHASVVSCLEEHKAEVVELHLQLTPAMLACQTALLDLINACIKELKRYNPTFDTDEITVENAITKSFDQIIRLHLDPIWHQLGAKTRQLVADIKTLRLLLKHLTQYDCITFYNLVDSIRSNEITFGQNSGWLFLEAADNLFTHAKERVYGPAKKTKKVKSSEENWDPIKSDAKGPVLEECPKWKILAEILKEIEEENESVSSTLGPGRVLIAAEDDRTCNQIKQYLSDGGHTLLKRLFDKSVGRKTGQKVAEDASAATRGRWKGKGKGKSSAKNTKSKSELTLTQMVDSHNKEEDDDDKTEGDTDSVEEEDKQPPSSDAYYGVLQEPVTVLHPLHGCNDPYGLVRTLKDVQPRYVILYDADMIFVRQLELFKASRPGTPLRVYFLVYAGSVEEQRYLTTLRKEKEAFELLIKEKATMVIPEEREGRLQNDPSLSRNPKSTNASSSTRKGGVEPEPPVQQKIIVDMREFRSELPSLIHRRGIDIEPVTIEVGDYILTPDICVERKSVSDLIGSLNNGRLYNQCAAMSRYYKRPVLLIEFDASKPFTLQGKSQYMSSDISSQDVTSRLALLTLHYPQLRILWCQSPYATAELFEELKLGREQPDAAAAMTVTAETELTEIPEKYNMGPQNFLLKLPGISTKNVYAVMNAVHDLSELVSLSEERIAEILENKAHAKTLWDFLHSEQKQVESTVVQKQPLSKFGKGFKRKR</sequence>
<dbReference type="GO" id="GO:0000724">
    <property type="term" value="P:double-strand break repair via homologous recombination"/>
    <property type="evidence" value="ECO:0007669"/>
    <property type="project" value="TreeGrafter"/>
</dbReference>
<comment type="subcellular location">
    <subcellularLocation>
        <location evidence="1">Nucleus</location>
    </subcellularLocation>
</comment>
<feature type="region of interest" description="Disordered" evidence="11">
    <location>
        <begin position="430"/>
        <end position="505"/>
    </location>
</feature>
<dbReference type="Gene3D" id="3.40.50.10130">
    <property type="match status" value="1"/>
</dbReference>
<dbReference type="Proteomes" id="UP000085678">
    <property type="component" value="Unplaced"/>
</dbReference>
<evidence type="ECO:0000256" key="10">
    <source>
        <dbReference type="ARBA" id="ARBA00072370"/>
    </source>
</evidence>
<feature type="domain" description="ERCC4" evidence="12">
    <location>
        <begin position="646"/>
        <end position="726"/>
    </location>
</feature>
<dbReference type="GO" id="GO:0003684">
    <property type="term" value="F:damaged DNA binding"/>
    <property type="evidence" value="ECO:0007669"/>
    <property type="project" value="TreeGrafter"/>
</dbReference>
<keyword evidence="4 14" id="KW-0255">Endonuclease</keyword>
<evidence type="ECO:0000256" key="9">
    <source>
        <dbReference type="ARBA" id="ARBA00023242"/>
    </source>
</evidence>
<dbReference type="AlphaFoldDB" id="A0A1S3IMB0"/>
<keyword evidence="7" id="KW-0238">DNA-binding</keyword>
<name>A0A1S3IMB0_LINAN</name>
<dbReference type="Pfam" id="PF02732">
    <property type="entry name" value="ERCC4"/>
    <property type="match status" value="1"/>
</dbReference>
<reference evidence="14 15" key="1">
    <citation type="submission" date="2025-04" db="UniProtKB">
        <authorList>
            <consortium name="RefSeq"/>
        </authorList>
    </citation>
    <scope>IDENTIFICATION</scope>
    <source>
        <tissue evidence="14 15">Gonads</tissue>
    </source>
</reference>
<evidence type="ECO:0000256" key="8">
    <source>
        <dbReference type="ARBA" id="ARBA00023204"/>
    </source>
</evidence>
<organism evidence="13 14">
    <name type="scientific">Lingula anatina</name>
    <name type="common">Brachiopod</name>
    <name type="synonym">Lingula unguis</name>
    <dbReference type="NCBI Taxonomy" id="7574"/>
    <lineage>
        <taxon>Eukaryota</taxon>
        <taxon>Metazoa</taxon>
        <taxon>Spiralia</taxon>
        <taxon>Lophotrochozoa</taxon>
        <taxon>Brachiopoda</taxon>
        <taxon>Linguliformea</taxon>
        <taxon>Lingulata</taxon>
        <taxon>Lingulida</taxon>
        <taxon>Linguloidea</taxon>
        <taxon>Lingulidae</taxon>
        <taxon>Lingula</taxon>
    </lineage>
</organism>
<dbReference type="InterPro" id="IPR006166">
    <property type="entry name" value="ERCC4_domain"/>
</dbReference>
<evidence type="ECO:0000256" key="5">
    <source>
        <dbReference type="ARBA" id="ARBA00022763"/>
    </source>
</evidence>
<dbReference type="PANTHER" id="PTHR10150">
    <property type="entry name" value="DNA REPAIR ENDONUCLEASE XPF"/>
    <property type="match status" value="1"/>
</dbReference>
<dbReference type="SUPFAM" id="SSF47781">
    <property type="entry name" value="RuvA domain 2-like"/>
    <property type="match status" value="1"/>
</dbReference>